<proteinExistence type="predicted"/>
<keyword evidence="3" id="KW-1185">Reference proteome</keyword>
<comment type="caution">
    <text evidence="2">The sequence shown here is derived from an EMBL/GenBank/DDBJ whole genome shotgun (WGS) entry which is preliminary data.</text>
</comment>
<accession>A0A372FYQ6</accession>
<sequence>MGHRHHLRKALGVLAALPLLLIISVTRPAVAAPSSTWTLLDGSAQYVCRTSGNHPPGGFGYYLATVIGEWSRPIDLALTNLPGASTSVDGRIYPGSNHPRDDGSTVVNGLVGYYVLSAPIGIHHPWIVATDGTQSQSFQVTLEIKQRC</sequence>
<evidence type="ECO:0000313" key="2">
    <source>
        <dbReference type="EMBL" id="RFS45630.1"/>
    </source>
</evidence>
<feature type="chain" id="PRO_5016714078" evidence="1">
    <location>
        <begin position="32"/>
        <end position="148"/>
    </location>
</feature>
<dbReference type="Proteomes" id="UP000262621">
    <property type="component" value="Unassembled WGS sequence"/>
</dbReference>
<dbReference type="AlphaFoldDB" id="A0A372FYQ6"/>
<keyword evidence="1" id="KW-0732">Signal</keyword>
<dbReference type="Pfam" id="PF19410">
    <property type="entry name" value="DUF5980"/>
    <property type="match status" value="1"/>
</dbReference>
<dbReference type="EMBL" id="QVFU01000015">
    <property type="protein sequence ID" value="RFS45630.1"/>
    <property type="molecule type" value="Genomic_DNA"/>
</dbReference>
<evidence type="ECO:0000313" key="3">
    <source>
        <dbReference type="Proteomes" id="UP000262621"/>
    </source>
</evidence>
<dbReference type="InterPro" id="IPR046023">
    <property type="entry name" value="DUF5980"/>
</dbReference>
<name>A0A372FYQ6_9ACTN</name>
<evidence type="ECO:0000256" key="1">
    <source>
        <dbReference type="SAM" id="SignalP"/>
    </source>
</evidence>
<protein>
    <submittedName>
        <fullName evidence="2">Uncharacterized protein</fullName>
    </submittedName>
</protein>
<feature type="signal peptide" evidence="1">
    <location>
        <begin position="1"/>
        <end position="31"/>
    </location>
</feature>
<reference evidence="2 3" key="1">
    <citation type="submission" date="2018-08" db="EMBL/GenBank/DDBJ databases">
        <title>Verrucosispora craniellae sp. nov., isolated from a marine sponge in the South China Sea.</title>
        <authorList>
            <person name="Li L."/>
            <person name="Lin H.W."/>
        </authorList>
    </citation>
    <scope>NUCLEOTIDE SEQUENCE [LARGE SCALE GENOMIC DNA]</scope>
    <source>
        <strain evidence="2 3">LHW63014</strain>
    </source>
</reference>
<gene>
    <name evidence="2" type="ORF">D0Q02_16185</name>
</gene>
<organism evidence="2 3">
    <name type="scientific">Micromonospora craniellae</name>
    <dbReference type="NCBI Taxonomy" id="2294034"/>
    <lineage>
        <taxon>Bacteria</taxon>
        <taxon>Bacillati</taxon>
        <taxon>Actinomycetota</taxon>
        <taxon>Actinomycetes</taxon>
        <taxon>Micromonosporales</taxon>
        <taxon>Micromonosporaceae</taxon>
        <taxon>Micromonospora</taxon>
    </lineage>
</organism>